<dbReference type="Proteomes" id="UP000441925">
    <property type="component" value="Unassembled WGS sequence"/>
</dbReference>
<evidence type="ECO:0000313" key="2">
    <source>
        <dbReference type="EMBL" id="MSS77744.1"/>
    </source>
</evidence>
<dbReference type="EMBL" id="VULQ01000004">
    <property type="protein sequence ID" value="MSS77744.1"/>
    <property type="molecule type" value="Genomic_DNA"/>
</dbReference>
<comment type="caution">
    <text evidence="1">Lacks conserved residue(s) required for the propagation of feature annotation.</text>
</comment>
<dbReference type="GO" id="GO:0016301">
    <property type="term" value="F:kinase activity"/>
    <property type="evidence" value="ECO:0007669"/>
    <property type="project" value="TreeGrafter"/>
</dbReference>
<reference evidence="2 3" key="1">
    <citation type="submission" date="2019-08" db="EMBL/GenBank/DDBJ databases">
        <title>In-depth cultivation of the pig gut microbiome towards novel bacterial diversity and tailored functional studies.</title>
        <authorList>
            <person name="Wylensek D."/>
            <person name="Hitch T.C.A."/>
            <person name="Clavel T."/>
        </authorList>
    </citation>
    <scope>NUCLEOTIDE SEQUENCE [LARGE SCALE GENOMIC DNA]</scope>
    <source>
        <strain evidence="2 3">WCA-380-WT-2B</strain>
    </source>
</reference>
<sequence>MKIKIIEVGQLVNEFKDDKIFILFGVEAPPELKDFSVIIDFKRDEIKEYFKVGGMLIINNIEYEIEKVGEVANDNFNKLGHVAVHIGSNESVLPGSIHVKDNSFPTFKENDIIEIIA</sequence>
<dbReference type="AlphaFoldDB" id="A0A6N7VUN5"/>
<accession>A0A6N7VUN5</accession>
<evidence type="ECO:0000313" key="3">
    <source>
        <dbReference type="Proteomes" id="UP000441925"/>
    </source>
</evidence>
<dbReference type="Pfam" id="PF03829">
    <property type="entry name" value="PTSIIA_gutA"/>
    <property type="match status" value="1"/>
</dbReference>
<dbReference type="InterPro" id="IPR036665">
    <property type="entry name" value="PTS_IIA_glucitol/sorbitol_sf"/>
</dbReference>
<protein>
    <submittedName>
        <fullName evidence="2">PTS sorbitol transporter subunit IIA</fullName>
    </submittedName>
</protein>
<evidence type="ECO:0000256" key="1">
    <source>
        <dbReference type="PROSITE-ProRule" id="PRU00420"/>
    </source>
</evidence>
<dbReference type="PANTHER" id="PTHR40398:SF1">
    <property type="entry name" value="PTS SYSTEM GLUCITOL_SORBITOL-SPECIFIC EIIA COMPONENT"/>
    <property type="match status" value="1"/>
</dbReference>
<dbReference type="GO" id="GO:0009401">
    <property type="term" value="P:phosphoenolpyruvate-dependent sugar phosphotransferase system"/>
    <property type="evidence" value="ECO:0007669"/>
    <property type="project" value="InterPro"/>
</dbReference>
<dbReference type="PANTHER" id="PTHR40398">
    <property type="entry name" value="PTS SYSTEM GLUCITOL/SORBITOL-SPECIFIC EIIA COMPONENT"/>
    <property type="match status" value="1"/>
</dbReference>
<name>A0A6N7VUN5_9FIRM</name>
<dbReference type="InterPro" id="IPR004716">
    <property type="entry name" value="PTS_IIA_glucitol/sorbitol-sp"/>
</dbReference>
<gene>
    <name evidence="2" type="ORF">FYJ26_04850</name>
</gene>
<dbReference type="GO" id="GO:0005737">
    <property type="term" value="C:cytoplasm"/>
    <property type="evidence" value="ECO:0007669"/>
    <property type="project" value="InterPro"/>
</dbReference>
<proteinExistence type="predicted"/>
<dbReference type="GO" id="GO:0008982">
    <property type="term" value="F:protein-N(PI)-phosphohistidine-sugar phosphotransferase activity"/>
    <property type="evidence" value="ECO:0007669"/>
    <property type="project" value="InterPro"/>
</dbReference>
<dbReference type="Gene3D" id="2.40.33.40">
    <property type="entry name" value="Phosphotransferase system, glucitol/sorbitol-specific IIA component"/>
    <property type="match status" value="1"/>
</dbReference>
<dbReference type="SUPFAM" id="SSF141530">
    <property type="entry name" value="PTSIIA/GutA-like"/>
    <property type="match status" value="1"/>
</dbReference>
<dbReference type="PROSITE" id="PS51097">
    <property type="entry name" value="PTS_EIIA_TYPE_5"/>
    <property type="match status" value="1"/>
</dbReference>
<organism evidence="2 3">
    <name type="scientific">Anaerococcus porci</name>
    <dbReference type="NCBI Taxonomy" id="2652269"/>
    <lineage>
        <taxon>Bacteria</taxon>
        <taxon>Bacillati</taxon>
        <taxon>Bacillota</taxon>
        <taxon>Tissierellia</taxon>
        <taxon>Tissierellales</taxon>
        <taxon>Peptoniphilaceae</taxon>
        <taxon>Anaerococcus</taxon>
    </lineage>
</organism>
<dbReference type="RefSeq" id="WP_154540198.1">
    <property type="nucleotide sequence ID" value="NZ_VULQ01000004.1"/>
</dbReference>
<keyword evidence="3" id="KW-1185">Reference proteome</keyword>
<comment type="caution">
    <text evidence="2">The sequence shown here is derived from an EMBL/GenBank/DDBJ whole genome shotgun (WGS) entry which is preliminary data.</text>
</comment>